<dbReference type="EMBL" id="BAAAFG010000014">
    <property type="protein sequence ID" value="GAA0872263.1"/>
    <property type="molecule type" value="Genomic_DNA"/>
</dbReference>
<dbReference type="RefSeq" id="WP_343765288.1">
    <property type="nucleotide sequence ID" value="NZ_BAAAFG010000014.1"/>
</dbReference>
<gene>
    <name evidence="1" type="ORF">GCM10009117_14100</name>
</gene>
<evidence type="ECO:0000313" key="2">
    <source>
        <dbReference type="Proteomes" id="UP001500507"/>
    </source>
</evidence>
<protein>
    <submittedName>
        <fullName evidence="1">Uncharacterized protein</fullName>
    </submittedName>
</protein>
<evidence type="ECO:0000313" key="1">
    <source>
        <dbReference type="EMBL" id="GAA0872263.1"/>
    </source>
</evidence>
<keyword evidence="2" id="KW-1185">Reference proteome</keyword>
<accession>A0ABN1MGH5</accession>
<name>A0ABN1MGH5_9FLAO</name>
<proteinExistence type="predicted"/>
<dbReference type="PROSITE" id="PS51257">
    <property type="entry name" value="PROKAR_LIPOPROTEIN"/>
    <property type="match status" value="1"/>
</dbReference>
<organism evidence="1 2">
    <name type="scientific">Gangjinia marincola</name>
    <dbReference type="NCBI Taxonomy" id="578463"/>
    <lineage>
        <taxon>Bacteria</taxon>
        <taxon>Pseudomonadati</taxon>
        <taxon>Bacteroidota</taxon>
        <taxon>Flavobacteriia</taxon>
        <taxon>Flavobacteriales</taxon>
        <taxon>Flavobacteriaceae</taxon>
        <taxon>Gangjinia</taxon>
    </lineage>
</organism>
<dbReference type="Proteomes" id="UP001500507">
    <property type="component" value="Unassembled WGS sequence"/>
</dbReference>
<reference evidence="1 2" key="1">
    <citation type="journal article" date="2019" name="Int. J. Syst. Evol. Microbiol.">
        <title>The Global Catalogue of Microorganisms (GCM) 10K type strain sequencing project: providing services to taxonomists for standard genome sequencing and annotation.</title>
        <authorList>
            <consortium name="The Broad Institute Genomics Platform"/>
            <consortium name="The Broad Institute Genome Sequencing Center for Infectious Disease"/>
            <person name="Wu L."/>
            <person name="Ma J."/>
        </authorList>
    </citation>
    <scope>NUCLEOTIDE SEQUENCE [LARGE SCALE GENOMIC DNA]</scope>
    <source>
        <strain evidence="1 2">JCM 16082</strain>
    </source>
</reference>
<comment type="caution">
    <text evidence="1">The sequence shown here is derived from an EMBL/GenBank/DDBJ whole genome shotgun (WGS) entry which is preliminary data.</text>
</comment>
<sequence>MITKVRYNLVVFVILALVSCRKKKSPIVVDQLTTEIKLNQDSSTSSKWHYRETYPIGERDISANGLKKNPYENIVFQLNQNGIRINEDSTEEIFRTKLPIKIYFNAYMKQFYINLFQDKLKISLPDSIISIRNKNAHIKASPLKSLFDDAFIVKNYFIIEQDGFAHIFSNQIISDEKSKIAIPPAFDEIVNKELVGISILNESNSDPYKKYGLDFETLCYCNTPSLLINKDDGNLIVFNYCDKESVPENSERIHILKIIEAKKMKASLYLKTESNVELYINKKTGIPIYQIIIDGPFPKEYVGNTIKENFTPEPEKFEKVSCKDFDG</sequence>